<keyword evidence="2" id="KW-1185">Reference proteome</keyword>
<dbReference type="EMBL" id="KV958098">
    <property type="protein sequence ID" value="PIO25094.1"/>
    <property type="molecule type" value="Genomic_DNA"/>
</dbReference>
<gene>
    <name evidence="1" type="ORF">AB205_0176960</name>
</gene>
<accession>A0A2G9RB85</accession>
<evidence type="ECO:0000313" key="1">
    <source>
        <dbReference type="EMBL" id="PIO25094.1"/>
    </source>
</evidence>
<sequence length="86" mass="9632">MRTITGKEVVNVRGIVIGNGIVTGKETERESIVTDKQVGILRKGAKGIMEQKSIVDCERFHIRVQHCEGDHRRGFLSEIICMHCAI</sequence>
<dbReference type="OrthoDB" id="10065185at2759"/>
<dbReference type="AlphaFoldDB" id="A0A2G9RB85"/>
<name>A0A2G9RB85_AQUCT</name>
<proteinExistence type="predicted"/>
<reference evidence="2" key="1">
    <citation type="journal article" date="2017" name="Nat. Commun.">
        <title>The North American bullfrog draft genome provides insight into hormonal regulation of long noncoding RNA.</title>
        <authorList>
            <person name="Hammond S.A."/>
            <person name="Warren R.L."/>
            <person name="Vandervalk B.P."/>
            <person name="Kucuk E."/>
            <person name="Khan H."/>
            <person name="Gibb E.A."/>
            <person name="Pandoh P."/>
            <person name="Kirk H."/>
            <person name="Zhao Y."/>
            <person name="Jones M."/>
            <person name="Mungall A.J."/>
            <person name="Coope R."/>
            <person name="Pleasance S."/>
            <person name="Moore R.A."/>
            <person name="Holt R.A."/>
            <person name="Round J.M."/>
            <person name="Ohora S."/>
            <person name="Walle B.V."/>
            <person name="Veldhoen N."/>
            <person name="Helbing C.C."/>
            <person name="Birol I."/>
        </authorList>
    </citation>
    <scope>NUCLEOTIDE SEQUENCE [LARGE SCALE GENOMIC DNA]</scope>
</reference>
<evidence type="ECO:0000313" key="2">
    <source>
        <dbReference type="Proteomes" id="UP000228934"/>
    </source>
</evidence>
<protein>
    <submittedName>
        <fullName evidence="1">Uncharacterized protein</fullName>
    </submittedName>
</protein>
<organism evidence="1 2">
    <name type="scientific">Aquarana catesbeiana</name>
    <name type="common">American bullfrog</name>
    <name type="synonym">Rana catesbeiana</name>
    <dbReference type="NCBI Taxonomy" id="8400"/>
    <lineage>
        <taxon>Eukaryota</taxon>
        <taxon>Metazoa</taxon>
        <taxon>Chordata</taxon>
        <taxon>Craniata</taxon>
        <taxon>Vertebrata</taxon>
        <taxon>Euteleostomi</taxon>
        <taxon>Amphibia</taxon>
        <taxon>Batrachia</taxon>
        <taxon>Anura</taxon>
        <taxon>Neobatrachia</taxon>
        <taxon>Ranoidea</taxon>
        <taxon>Ranidae</taxon>
        <taxon>Aquarana</taxon>
    </lineage>
</organism>
<dbReference type="Proteomes" id="UP000228934">
    <property type="component" value="Unassembled WGS sequence"/>
</dbReference>